<evidence type="ECO:0000259" key="5">
    <source>
        <dbReference type="PROSITE" id="PS50977"/>
    </source>
</evidence>
<dbReference type="PRINTS" id="PR00455">
    <property type="entry name" value="HTHTETR"/>
</dbReference>
<dbReference type="PANTHER" id="PTHR30055:SF234">
    <property type="entry name" value="HTH-TYPE TRANSCRIPTIONAL REGULATOR BETI"/>
    <property type="match status" value="1"/>
</dbReference>
<dbReference type="Proteomes" id="UP000466894">
    <property type="component" value="Chromosome"/>
</dbReference>
<dbReference type="InterPro" id="IPR050109">
    <property type="entry name" value="HTH-type_TetR-like_transc_reg"/>
</dbReference>
<dbReference type="EMBL" id="AP022583">
    <property type="protein sequence ID" value="BBY08664.1"/>
    <property type="molecule type" value="Genomic_DNA"/>
</dbReference>
<evidence type="ECO:0000256" key="1">
    <source>
        <dbReference type="ARBA" id="ARBA00023015"/>
    </source>
</evidence>
<dbReference type="InterPro" id="IPR001647">
    <property type="entry name" value="HTH_TetR"/>
</dbReference>
<evidence type="ECO:0000313" key="8">
    <source>
        <dbReference type="Proteomes" id="UP000192374"/>
    </source>
</evidence>
<keyword evidence="8" id="KW-1185">Reference proteome</keyword>
<dbReference type="KEGG" id="mnv:MNVI_39820"/>
<keyword evidence="1" id="KW-0805">Transcription regulation</keyword>
<sequence>MPDPTPRSSLRAQQVAQTRDALVRAGRELFGQNGFRATSVDDLARAARVTTGALYHHFPTKTALFEAVFEHAHTELMSAAMEAAQGAADDLDELARGFDAFLGAVLQPDLQRILIIDGPAVLGVARYTELDERYAFAVIVEALRAAAAAGTLRVDDPETVTRLLLGALSRGAMLIANSPHPSETRDAVARSMRALLNGFRPA</sequence>
<dbReference type="Pfam" id="PF00440">
    <property type="entry name" value="TetR_N"/>
    <property type="match status" value="1"/>
</dbReference>
<dbReference type="SUPFAM" id="SSF46689">
    <property type="entry name" value="Homeodomain-like"/>
    <property type="match status" value="1"/>
</dbReference>
<evidence type="ECO:0000313" key="7">
    <source>
        <dbReference type="EMBL" id="ORB11705.1"/>
    </source>
</evidence>
<dbReference type="Pfam" id="PF21351">
    <property type="entry name" value="TetR_C_41"/>
    <property type="match status" value="1"/>
</dbReference>
<evidence type="ECO:0000256" key="2">
    <source>
        <dbReference type="ARBA" id="ARBA00023125"/>
    </source>
</evidence>
<dbReference type="SUPFAM" id="SSF48498">
    <property type="entry name" value="Tetracyclin repressor-like, C-terminal domain"/>
    <property type="match status" value="1"/>
</dbReference>
<organism evidence="6 9">
    <name type="scientific">Mycobacterium noviomagense</name>
    <dbReference type="NCBI Taxonomy" id="459858"/>
    <lineage>
        <taxon>Bacteria</taxon>
        <taxon>Bacillati</taxon>
        <taxon>Actinomycetota</taxon>
        <taxon>Actinomycetes</taxon>
        <taxon>Mycobacteriales</taxon>
        <taxon>Mycobacteriaceae</taxon>
        <taxon>Mycobacterium</taxon>
    </lineage>
</organism>
<dbReference type="GO" id="GO:0003700">
    <property type="term" value="F:DNA-binding transcription factor activity"/>
    <property type="evidence" value="ECO:0007669"/>
    <property type="project" value="TreeGrafter"/>
</dbReference>
<reference evidence="7 8" key="1">
    <citation type="submission" date="2017-02" db="EMBL/GenBank/DDBJ databases">
        <title>The new phylogeny of genus Mycobacterium.</title>
        <authorList>
            <person name="Tortoli E."/>
            <person name="Trovato A."/>
            <person name="Cirillo D.M."/>
        </authorList>
    </citation>
    <scope>NUCLEOTIDE SEQUENCE [LARGE SCALE GENOMIC DNA]</scope>
    <source>
        <strain evidence="7 8">DSM 45145</strain>
    </source>
</reference>
<dbReference type="Proteomes" id="UP000192374">
    <property type="component" value="Unassembled WGS sequence"/>
</dbReference>
<gene>
    <name evidence="7" type="ORF">BST37_18525</name>
    <name evidence="6" type="ORF">MNVI_39820</name>
</gene>
<dbReference type="EMBL" id="MVIC01000045">
    <property type="protein sequence ID" value="ORB11705.1"/>
    <property type="molecule type" value="Genomic_DNA"/>
</dbReference>
<evidence type="ECO:0000256" key="4">
    <source>
        <dbReference type="PROSITE-ProRule" id="PRU00335"/>
    </source>
</evidence>
<evidence type="ECO:0000313" key="6">
    <source>
        <dbReference type="EMBL" id="BBY08664.1"/>
    </source>
</evidence>
<dbReference type="PANTHER" id="PTHR30055">
    <property type="entry name" value="HTH-TYPE TRANSCRIPTIONAL REGULATOR RUTR"/>
    <property type="match status" value="1"/>
</dbReference>
<dbReference type="InterPro" id="IPR036271">
    <property type="entry name" value="Tet_transcr_reg_TetR-rel_C_sf"/>
</dbReference>
<keyword evidence="2 4" id="KW-0238">DNA-binding</keyword>
<dbReference type="RefSeq" id="WP_232070282.1">
    <property type="nucleotide sequence ID" value="NZ_AP022583.1"/>
</dbReference>
<keyword evidence="3" id="KW-0804">Transcription</keyword>
<evidence type="ECO:0000256" key="3">
    <source>
        <dbReference type="ARBA" id="ARBA00023163"/>
    </source>
</evidence>
<protein>
    <submittedName>
        <fullName evidence="6">TetR family transcriptional regulator</fullName>
    </submittedName>
</protein>
<feature type="domain" description="HTH tetR-type" evidence="5">
    <location>
        <begin position="16"/>
        <end position="76"/>
    </location>
</feature>
<dbReference type="PROSITE" id="PS50977">
    <property type="entry name" value="HTH_TETR_2"/>
    <property type="match status" value="1"/>
</dbReference>
<reference evidence="6 9" key="2">
    <citation type="journal article" date="2019" name="Emerg. Microbes Infect.">
        <title>Comprehensive subspecies identification of 175 nontuberculous mycobacteria species based on 7547 genomic profiles.</title>
        <authorList>
            <person name="Matsumoto Y."/>
            <person name="Kinjo T."/>
            <person name="Motooka D."/>
            <person name="Nabeya D."/>
            <person name="Jung N."/>
            <person name="Uechi K."/>
            <person name="Horii T."/>
            <person name="Iida T."/>
            <person name="Fujita J."/>
            <person name="Nakamura S."/>
        </authorList>
    </citation>
    <scope>NUCLEOTIDE SEQUENCE [LARGE SCALE GENOMIC DNA]</scope>
    <source>
        <strain evidence="6 9">JCM 16367</strain>
    </source>
</reference>
<dbReference type="Gene3D" id="1.10.357.10">
    <property type="entry name" value="Tetracycline Repressor, domain 2"/>
    <property type="match status" value="1"/>
</dbReference>
<dbReference type="InterPro" id="IPR023772">
    <property type="entry name" value="DNA-bd_HTH_TetR-type_CS"/>
</dbReference>
<evidence type="ECO:0000313" key="9">
    <source>
        <dbReference type="Proteomes" id="UP000466894"/>
    </source>
</evidence>
<accession>A0A7I7PJ87</accession>
<dbReference type="AlphaFoldDB" id="A0A7I7PJ87"/>
<dbReference type="PROSITE" id="PS01081">
    <property type="entry name" value="HTH_TETR_1"/>
    <property type="match status" value="1"/>
</dbReference>
<dbReference type="GO" id="GO:0000976">
    <property type="term" value="F:transcription cis-regulatory region binding"/>
    <property type="evidence" value="ECO:0007669"/>
    <property type="project" value="TreeGrafter"/>
</dbReference>
<proteinExistence type="predicted"/>
<name>A0A7I7PJ87_9MYCO</name>
<feature type="DNA-binding region" description="H-T-H motif" evidence="4">
    <location>
        <begin position="39"/>
        <end position="58"/>
    </location>
</feature>
<dbReference type="InterPro" id="IPR049484">
    <property type="entry name" value="Rv0078-like_C"/>
</dbReference>
<dbReference type="InterPro" id="IPR009057">
    <property type="entry name" value="Homeodomain-like_sf"/>
</dbReference>
<reference evidence="6" key="3">
    <citation type="submission" date="2020-02" db="EMBL/GenBank/DDBJ databases">
        <authorList>
            <person name="Matsumoto Y."/>
            <person name="Motooka D."/>
            <person name="Nakamura S."/>
        </authorList>
    </citation>
    <scope>NUCLEOTIDE SEQUENCE</scope>
    <source>
        <strain evidence="6">JCM 16367</strain>
    </source>
</reference>